<comment type="caution">
    <text evidence="2">The sequence shown here is derived from an EMBL/GenBank/DDBJ whole genome shotgun (WGS) entry which is preliminary data.</text>
</comment>
<evidence type="ECO:0000256" key="1">
    <source>
        <dbReference type="SAM" id="SignalP"/>
    </source>
</evidence>
<reference evidence="2" key="1">
    <citation type="submission" date="2022-07" db="EMBL/GenBank/DDBJ databases">
        <title>Genome Sequence of Agrocybe chaxingu.</title>
        <authorList>
            <person name="Buettner E."/>
        </authorList>
    </citation>
    <scope>NUCLEOTIDE SEQUENCE</scope>
    <source>
        <strain evidence="2">MP-N11</strain>
    </source>
</reference>
<sequence>MRWSLFLFTCFIFQLALTLCSLALVIPETEELVVRRRGRARKAPTKIKDHSSNTRDKGLEGSEYWDIGEKGIESKPISGLGTDADKKAMIKDKDADHLLESQVVEKALRDQGKTFQSLDPNTRTEINKIMNSKENIRFVPKRINRSKGQVFKNALKHRKSVKTKDADRDKYIHETLPQAKDVAKKVDDALKKGGYKGNVFQTLMGAVKSIGQRK</sequence>
<keyword evidence="1" id="KW-0732">Signal</keyword>
<dbReference type="OrthoDB" id="3045283at2759"/>
<feature type="signal peptide" evidence="1">
    <location>
        <begin position="1"/>
        <end position="18"/>
    </location>
</feature>
<protein>
    <recommendedName>
        <fullName evidence="4">RxLR effector protein</fullName>
    </recommendedName>
</protein>
<evidence type="ECO:0008006" key="4">
    <source>
        <dbReference type="Google" id="ProtNLM"/>
    </source>
</evidence>
<dbReference type="Proteomes" id="UP001148786">
    <property type="component" value="Unassembled WGS sequence"/>
</dbReference>
<evidence type="ECO:0000313" key="2">
    <source>
        <dbReference type="EMBL" id="KAJ3516649.1"/>
    </source>
</evidence>
<name>A0A9W8N0U5_9AGAR</name>
<proteinExistence type="predicted"/>
<accession>A0A9W8N0U5</accession>
<feature type="chain" id="PRO_5040944099" description="RxLR effector protein" evidence="1">
    <location>
        <begin position="19"/>
        <end position="214"/>
    </location>
</feature>
<organism evidence="2 3">
    <name type="scientific">Agrocybe chaxingu</name>
    <dbReference type="NCBI Taxonomy" id="84603"/>
    <lineage>
        <taxon>Eukaryota</taxon>
        <taxon>Fungi</taxon>
        <taxon>Dikarya</taxon>
        <taxon>Basidiomycota</taxon>
        <taxon>Agaricomycotina</taxon>
        <taxon>Agaricomycetes</taxon>
        <taxon>Agaricomycetidae</taxon>
        <taxon>Agaricales</taxon>
        <taxon>Agaricineae</taxon>
        <taxon>Strophariaceae</taxon>
        <taxon>Agrocybe</taxon>
    </lineage>
</organism>
<dbReference type="AlphaFoldDB" id="A0A9W8N0U5"/>
<keyword evidence="3" id="KW-1185">Reference proteome</keyword>
<gene>
    <name evidence="2" type="ORF">NLJ89_g993</name>
</gene>
<evidence type="ECO:0000313" key="3">
    <source>
        <dbReference type="Proteomes" id="UP001148786"/>
    </source>
</evidence>
<dbReference type="EMBL" id="JANKHO010000047">
    <property type="protein sequence ID" value="KAJ3516649.1"/>
    <property type="molecule type" value="Genomic_DNA"/>
</dbReference>